<dbReference type="AlphaFoldDB" id="A0A2W5AX14"/>
<gene>
    <name evidence="1" type="ORF">DI609_14100</name>
</gene>
<reference evidence="1 2" key="1">
    <citation type="submission" date="2017-11" db="EMBL/GenBank/DDBJ databases">
        <title>Infants hospitalized years apart are colonized by the same room-sourced microbial strains.</title>
        <authorList>
            <person name="Brooks B."/>
            <person name="Olm M.R."/>
            <person name="Firek B.A."/>
            <person name="Baker R."/>
            <person name="Thomas B.C."/>
            <person name="Morowitz M.J."/>
            <person name="Banfield J.F."/>
        </authorList>
    </citation>
    <scope>NUCLEOTIDE SEQUENCE [LARGE SCALE GENOMIC DNA]</scope>
    <source>
        <strain evidence="1">S2_012_000_R3_87</strain>
    </source>
</reference>
<comment type="caution">
    <text evidence="1">The sequence shown here is derived from an EMBL/GenBank/DDBJ whole genome shotgun (WGS) entry which is preliminary data.</text>
</comment>
<evidence type="ECO:0000313" key="2">
    <source>
        <dbReference type="Proteomes" id="UP000249451"/>
    </source>
</evidence>
<dbReference type="Gene3D" id="3.40.960.10">
    <property type="entry name" value="VSR Endonuclease"/>
    <property type="match status" value="1"/>
</dbReference>
<name>A0A2W5AX14_9CORY</name>
<accession>A0A2W5AX14</accession>
<dbReference type="EMBL" id="QFNY01000475">
    <property type="protein sequence ID" value="PZO97049.1"/>
    <property type="molecule type" value="Genomic_DNA"/>
</dbReference>
<organism evidence="1 2">
    <name type="scientific">Corynebacterium urealyticum</name>
    <dbReference type="NCBI Taxonomy" id="43771"/>
    <lineage>
        <taxon>Bacteria</taxon>
        <taxon>Bacillati</taxon>
        <taxon>Actinomycetota</taxon>
        <taxon>Actinomycetes</taxon>
        <taxon>Mycobacteriales</taxon>
        <taxon>Corynebacteriaceae</taxon>
        <taxon>Corynebacterium</taxon>
    </lineage>
</organism>
<dbReference type="Proteomes" id="UP000249451">
    <property type="component" value="Unassembled WGS sequence"/>
</dbReference>
<sequence length="105" mass="12291">MGAYYWDIYLPQLNAIIEIDGYSVHRADNRTVFIRDRWKGNDAVLAGYIFLRYTGTCIKWELQRVVDNILSARKAPVPMPEQGVWDWHEGILREAYPEQGFELSL</sequence>
<evidence type="ECO:0000313" key="1">
    <source>
        <dbReference type="EMBL" id="PZO97049.1"/>
    </source>
</evidence>
<evidence type="ECO:0008006" key="3">
    <source>
        <dbReference type="Google" id="ProtNLM"/>
    </source>
</evidence>
<protein>
    <recommendedName>
        <fullName evidence="3">DUF559 domain-containing protein</fullName>
    </recommendedName>
</protein>
<proteinExistence type="predicted"/>